<organism evidence="1 3">
    <name type="scientific">Gluconobacter oxydans NBRC 3293</name>
    <dbReference type="NCBI Taxonomy" id="1315969"/>
    <lineage>
        <taxon>Bacteria</taxon>
        <taxon>Pseudomonadati</taxon>
        <taxon>Pseudomonadota</taxon>
        <taxon>Alphaproteobacteria</taxon>
        <taxon>Acetobacterales</taxon>
        <taxon>Acetobacteraceae</taxon>
        <taxon>Gluconobacter</taxon>
    </lineage>
</organism>
<evidence type="ECO:0000313" key="3">
    <source>
        <dbReference type="Proteomes" id="UP000484858"/>
    </source>
</evidence>
<dbReference type="Proteomes" id="UP000484858">
    <property type="component" value="Unassembled WGS sequence"/>
</dbReference>
<protein>
    <submittedName>
        <fullName evidence="1">Uncharacterized protein</fullName>
    </submittedName>
</protein>
<gene>
    <name evidence="1" type="ORF">NBRC3293_3007</name>
    <name evidence="2" type="ORF">NBRC3293_3045</name>
</gene>
<accession>A0A829X6S1</accession>
<sequence>MGLICHEGRIESPRATEIISSGRQVDPVPLPIALLSSGGSTTSQEHTSTE</sequence>
<proteinExistence type="predicted"/>
<comment type="caution">
    <text evidence="1">The sequence shown here is derived from an EMBL/GenBank/DDBJ whole genome shotgun (WGS) entry which is preliminary data.</text>
</comment>
<dbReference type="EMBL" id="BARJ01000021">
    <property type="protein sequence ID" value="GEM18548.1"/>
    <property type="molecule type" value="Genomic_DNA"/>
</dbReference>
<name>A0A829X6S1_GLUOY</name>
<dbReference type="EMBL" id="BARJ01000014">
    <property type="protein sequence ID" value="GEM18510.1"/>
    <property type="molecule type" value="Genomic_DNA"/>
</dbReference>
<evidence type="ECO:0000313" key="1">
    <source>
        <dbReference type="EMBL" id="GEM18510.1"/>
    </source>
</evidence>
<reference evidence="1 3" key="1">
    <citation type="submission" date="2013-04" db="EMBL/GenBank/DDBJ databases">
        <title>Gluconobacter oxydans NBRC 3293 whole genome sequence.</title>
        <authorList>
            <person name="Matsutani M."/>
            <person name="Yakushi T."/>
            <person name="Matsushita K."/>
        </authorList>
    </citation>
    <scope>NUCLEOTIDE SEQUENCE [LARGE SCALE GENOMIC DNA]</scope>
    <source>
        <strain evidence="1 3">NBRC 3293</strain>
    </source>
</reference>
<evidence type="ECO:0000313" key="2">
    <source>
        <dbReference type="EMBL" id="GEM18548.1"/>
    </source>
</evidence>
<dbReference type="AlphaFoldDB" id="A0A829X6S1"/>